<feature type="region of interest" description="Disordered" evidence="1">
    <location>
        <begin position="87"/>
        <end position="112"/>
    </location>
</feature>
<gene>
    <name evidence="2" type="ORF">BDZ94DRAFT_1371008</name>
</gene>
<dbReference type="AlphaFoldDB" id="A0A9P5Y3M5"/>
<name>A0A9P5Y3M5_9AGAR</name>
<feature type="region of interest" description="Disordered" evidence="1">
    <location>
        <begin position="129"/>
        <end position="168"/>
    </location>
</feature>
<reference evidence="2" key="1">
    <citation type="submission" date="2020-11" db="EMBL/GenBank/DDBJ databases">
        <authorList>
            <consortium name="DOE Joint Genome Institute"/>
            <person name="Ahrendt S."/>
            <person name="Riley R."/>
            <person name="Andreopoulos W."/>
            <person name="Labutti K."/>
            <person name="Pangilinan J."/>
            <person name="Ruiz-Duenas F.J."/>
            <person name="Barrasa J.M."/>
            <person name="Sanchez-Garcia M."/>
            <person name="Camarero S."/>
            <person name="Miyauchi S."/>
            <person name="Serrano A."/>
            <person name="Linde D."/>
            <person name="Babiker R."/>
            <person name="Drula E."/>
            <person name="Ayuso-Fernandez I."/>
            <person name="Pacheco R."/>
            <person name="Padilla G."/>
            <person name="Ferreira P."/>
            <person name="Barriuso J."/>
            <person name="Kellner H."/>
            <person name="Castanera R."/>
            <person name="Alfaro M."/>
            <person name="Ramirez L."/>
            <person name="Pisabarro A.G."/>
            <person name="Kuo A."/>
            <person name="Tritt A."/>
            <person name="Lipzen A."/>
            <person name="He G."/>
            <person name="Yan M."/>
            <person name="Ng V."/>
            <person name="Cullen D."/>
            <person name="Martin F."/>
            <person name="Rosso M.-N."/>
            <person name="Henrissat B."/>
            <person name="Hibbett D."/>
            <person name="Martinez A.T."/>
            <person name="Grigoriev I.V."/>
        </authorList>
    </citation>
    <scope>NUCLEOTIDE SEQUENCE</scope>
    <source>
        <strain evidence="2">CBS 247.69</strain>
    </source>
</reference>
<evidence type="ECO:0000313" key="3">
    <source>
        <dbReference type="Proteomes" id="UP000807353"/>
    </source>
</evidence>
<organism evidence="2 3">
    <name type="scientific">Collybia nuda</name>
    <dbReference type="NCBI Taxonomy" id="64659"/>
    <lineage>
        <taxon>Eukaryota</taxon>
        <taxon>Fungi</taxon>
        <taxon>Dikarya</taxon>
        <taxon>Basidiomycota</taxon>
        <taxon>Agaricomycotina</taxon>
        <taxon>Agaricomycetes</taxon>
        <taxon>Agaricomycetidae</taxon>
        <taxon>Agaricales</taxon>
        <taxon>Tricholomatineae</taxon>
        <taxon>Clitocybaceae</taxon>
        <taxon>Collybia</taxon>
    </lineage>
</organism>
<keyword evidence="3" id="KW-1185">Reference proteome</keyword>
<accession>A0A9P5Y3M5</accession>
<feature type="compositionally biased region" description="Basic and acidic residues" evidence="1">
    <location>
        <begin position="158"/>
        <end position="168"/>
    </location>
</feature>
<evidence type="ECO:0000256" key="1">
    <source>
        <dbReference type="SAM" id="MobiDB-lite"/>
    </source>
</evidence>
<dbReference type="Proteomes" id="UP000807353">
    <property type="component" value="Unassembled WGS sequence"/>
</dbReference>
<sequence length="251" mass="27946">MPGAPELLDPAIHVPEIFPDVDPKYLAGLLRWDALVYRQRCGCGCKAIERTECVIRDLSEKGEYPKSLNNEERSNIAPKNSWINISAQDNTPVNGTDRLSAPTSPSNALHPPIYTPAKVSAALTEMKVARPLQPESPNTQKKEEREGGGSVDAGGSFDRTEKGEGRTGDEERIWVNGELITSLGQAVDPKTQVQKRPVDVESQVRTMREEDEYAWEKSLMVLELVKSQQRDRRGLIELFAHRKEGCLLGLE</sequence>
<evidence type="ECO:0000313" key="2">
    <source>
        <dbReference type="EMBL" id="KAF9461667.1"/>
    </source>
</evidence>
<comment type="caution">
    <text evidence="2">The sequence shown here is derived from an EMBL/GenBank/DDBJ whole genome shotgun (WGS) entry which is preliminary data.</text>
</comment>
<dbReference type="EMBL" id="MU150281">
    <property type="protein sequence ID" value="KAF9461667.1"/>
    <property type="molecule type" value="Genomic_DNA"/>
</dbReference>
<protein>
    <submittedName>
        <fullName evidence="2">Uncharacterized protein</fullName>
    </submittedName>
</protein>
<proteinExistence type="predicted"/>